<name>A0A7S3R8P5_DUNTE</name>
<sequence>MPDPWASLAAFYLDDSLSDCNIVFVPKQQVQGSGSGTGTNKGKKRKHSGEGEQLPVLETMPGHRIVLAACSPYFQALFVRWKQGSDQQVTVEYDGPDDLAAAKACIKTLYLQTPPSNEDLSTDAGSVFPLLLKMIDWADLWQAPTCTELCISSLVAQRLDSLCPEHINSMLVQLPESLRSTPLNSKVEGFCLRWLLYTFGDMWVTVTTEAKRAAFCNLCPAAVELWMGSDQLAGVENEVAVLVTLWHAGQQGQAASDASLRHLSELLRVKNLAPSTRVDPLLGLPWFQHNAALKKLIVLAGSGWCLAEVASEDQIEFPPAWFAEPRCGTLRSVSPPLASRCQHVWRISTADFAALINKAKTTTRYQELASSTIFCKGAFFKGALVLRHGNEEGELYLGLSFRTAGDSAYPRPIIQRVKYSMGFEEQGERVTLAKQAAFFDQEGWIEYAKSFAAELIDWEEGVQQPADGFFTFFFIVHMVE</sequence>
<evidence type="ECO:0000256" key="2">
    <source>
        <dbReference type="SAM" id="MobiDB-lite"/>
    </source>
</evidence>
<feature type="domain" description="BTB" evidence="3">
    <location>
        <begin position="58"/>
        <end position="110"/>
    </location>
</feature>
<gene>
    <name evidence="4" type="ORF">DTER00134_LOCUS20464</name>
</gene>
<dbReference type="AlphaFoldDB" id="A0A7S3R8P5"/>
<dbReference type="Pfam" id="PF00651">
    <property type="entry name" value="BTB"/>
    <property type="match status" value="1"/>
</dbReference>
<dbReference type="CDD" id="cd18186">
    <property type="entry name" value="BTB_POZ_ZBTB_KLHL-like"/>
    <property type="match status" value="1"/>
</dbReference>
<evidence type="ECO:0000259" key="3">
    <source>
        <dbReference type="PROSITE" id="PS50097"/>
    </source>
</evidence>
<dbReference type="Gene3D" id="3.30.710.10">
    <property type="entry name" value="Potassium Channel Kv1.1, Chain A"/>
    <property type="match status" value="1"/>
</dbReference>
<dbReference type="SUPFAM" id="SSF54695">
    <property type="entry name" value="POZ domain"/>
    <property type="match status" value="1"/>
</dbReference>
<protein>
    <recommendedName>
        <fullName evidence="3">BTB domain-containing protein</fullName>
    </recommendedName>
</protein>
<accession>A0A7S3R8P5</accession>
<comment type="pathway">
    <text evidence="1">Protein modification; protein ubiquitination.</text>
</comment>
<organism evidence="4">
    <name type="scientific">Dunaliella tertiolecta</name>
    <name type="common">Green alga</name>
    <dbReference type="NCBI Taxonomy" id="3047"/>
    <lineage>
        <taxon>Eukaryota</taxon>
        <taxon>Viridiplantae</taxon>
        <taxon>Chlorophyta</taxon>
        <taxon>core chlorophytes</taxon>
        <taxon>Chlorophyceae</taxon>
        <taxon>CS clade</taxon>
        <taxon>Chlamydomonadales</taxon>
        <taxon>Dunaliellaceae</taxon>
        <taxon>Dunaliella</taxon>
    </lineage>
</organism>
<evidence type="ECO:0000256" key="1">
    <source>
        <dbReference type="ARBA" id="ARBA00004906"/>
    </source>
</evidence>
<proteinExistence type="predicted"/>
<dbReference type="EMBL" id="HBIP01033530">
    <property type="protein sequence ID" value="CAE0505391.1"/>
    <property type="molecule type" value="Transcribed_RNA"/>
</dbReference>
<dbReference type="InterPro" id="IPR000210">
    <property type="entry name" value="BTB/POZ_dom"/>
</dbReference>
<dbReference type="InterPro" id="IPR011333">
    <property type="entry name" value="SKP1/BTB/POZ_sf"/>
</dbReference>
<evidence type="ECO:0000313" key="4">
    <source>
        <dbReference type="EMBL" id="CAE0505391.1"/>
    </source>
</evidence>
<feature type="region of interest" description="Disordered" evidence="2">
    <location>
        <begin position="31"/>
        <end position="53"/>
    </location>
</feature>
<dbReference type="PROSITE" id="PS50097">
    <property type="entry name" value="BTB"/>
    <property type="match status" value="1"/>
</dbReference>
<reference evidence="4" key="1">
    <citation type="submission" date="2021-01" db="EMBL/GenBank/DDBJ databases">
        <authorList>
            <person name="Corre E."/>
            <person name="Pelletier E."/>
            <person name="Niang G."/>
            <person name="Scheremetjew M."/>
            <person name="Finn R."/>
            <person name="Kale V."/>
            <person name="Holt S."/>
            <person name="Cochrane G."/>
            <person name="Meng A."/>
            <person name="Brown T."/>
            <person name="Cohen L."/>
        </authorList>
    </citation>
    <scope>NUCLEOTIDE SEQUENCE</scope>
    <source>
        <strain evidence="4">CCMP1320</strain>
    </source>
</reference>